<dbReference type="RefSeq" id="WP_150096161.1">
    <property type="nucleotide sequence ID" value="NZ_VWPL01000003.1"/>
</dbReference>
<evidence type="ECO:0008006" key="4">
    <source>
        <dbReference type="Google" id="ProtNLM"/>
    </source>
</evidence>
<evidence type="ECO:0000313" key="3">
    <source>
        <dbReference type="Proteomes" id="UP000323886"/>
    </source>
</evidence>
<gene>
    <name evidence="2" type="ORF">F1193_02855</name>
</gene>
<dbReference type="PROSITE" id="PS51257">
    <property type="entry name" value="PROKAR_LIPOPROTEIN"/>
    <property type="match status" value="1"/>
</dbReference>
<dbReference type="Proteomes" id="UP000323886">
    <property type="component" value="Unassembled WGS sequence"/>
</dbReference>
<dbReference type="AlphaFoldDB" id="A0A5M6I4M8"/>
<protein>
    <recommendedName>
        <fullName evidence="4">Lipoprotein</fullName>
    </recommendedName>
</protein>
<evidence type="ECO:0000313" key="2">
    <source>
        <dbReference type="EMBL" id="KAA5603181.1"/>
    </source>
</evidence>
<organism evidence="2 3">
    <name type="scientific">Blastochloris sulfoviridis</name>
    <dbReference type="NCBI Taxonomy" id="50712"/>
    <lineage>
        <taxon>Bacteria</taxon>
        <taxon>Pseudomonadati</taxon>
        <taxon>Pseudomonadota</taxon>
        <taxon>Alphaproteobacteria</taxon>
        <taxon>Hyphomicrobiales</taxon>
        <taxon>Blastochloridaceae</taxon>
        <taxon>Blastochloris</taxon>
    </lineage>
</organism>
<accession>A0A5M6I4M8</accession>
<dbReference type="EMBL" id="VWPL01000003">
    <property type="protein sequence ID" value="KAA5603181.1"/>
    <property type="molecule type" value="Genomic_DNA"/>
</dbReference>
<name>A0A5M6I4M8_9HYPH</name>
<reference evidence="2 3" key="1">
    <citation type="submission" date="2019-09" db="EMBL/GenBank/DDBJ databases">
        <title>Draft Whole-Genome sequence of Blastochloris sulfoviridis DSM 729.</title>
        <authorList>
            <person name="Meyer T.E."/>
            <person name="Kyndt J.A."/>
        </authorList>
    </citation>
    <scope>NUCLEOTIDE SEQUENCE [LARGE SCALE GENOMIC DNA]</scope>
    <source>
        <strain evidence="2 3">DSM 729</strain>
    </source>
</reference>
<evidence type="ECO:0000256" key="1">
    <source>
        <dbReference type="SAM" id="SignalP"/>
    </source>
</evidence>
<sequence>MSPLRPTPLFVTLAVTLALGACNTLETSNAPSPSGEPVNPGARVAALDIPMGQPCGAELSSYKAVMDNDLRMGHVNKPVYDRVINELRPAVAACQAARNYEAIALVNATKRRYGYPVSQGDSVVRSRDPAGRS</sequence>
<comment type="caution">
    <text evidence="2">The sequence shown here is derived from an EMBL/GenBank/DDBJ whole genome shotgun (WGS) entry which is preliminary data.</text>
</comment>
<proteinExistence type="predicted"/>
<keyword evidence="3" id="KW-1185">Reference proteome</keyword>
<keyword evidence="1" id="KW-0732">Signal</keyword>
<feature type="chain" id="PRO_5024315768" description="Lipoprotein" evidence="1">
    <location>
        <begin position="21"/>
        <end position="133"/>
    </location>
</feature>
<dbReference type="OrthoDB" id="8161815at2"/>
<feature type="signal peptide" evidence="1">
    <location>
        <begin position="1"/>
        <end position="20"/>
    </location>
</feature>